<sequence>MDSSIDATAVAAHYEPDEKYWFSDGNIILISAKPSRGFCVHRGVLAKHAQFFKDLHEVARAEEEKPELPLTDSADEIKHFLGYIYEIRYFVPCSKAVAFKDLLEAMLHMGRKYLCQSLKDDISQHLRKIYDSSRKRPKEALTPQAKSLIPDENANDHFVYAIRMAQDTPSILPVAFYCAIQDDMAACLKRQTLLHPDDGARLISGRERFSEEVSRVLRAPSQPADRRTYACLVPRPIGIHTLEGDLQYLADRMAPRAQRCNKECLSGRLNALDALGNVQGRDIFMSERVPAREIHHLVQTKSGPVPDDKLCSSCYDEWCATEKANLNALWEKLPSLFGLDPWEEPKVQAQAEVRRFIIGMR</sequence>
<protein>
    <recommendedName>
        <fullName evidence="1">BTB domain-containing protein</fullName>
    </recommendedName>
</protein>
<name>A0A0D7AVN1_9AGAR</name>
<dbReference type="Proteomes" id="UP000054007">
    <property type="component" value="Unassembled WGS sequence"/>
</dbReference>
<proteinExistence type="predicted"/>
<accession>A0A0D7AVN1</accession>
<dbReference type="AlphaFoldDB" id="A0A0D7AVN1"/>
<feature type="domain" description="BTB" evidence="1">
    <location>
        <begin position="25"/>
        <end position="93"/>
    </location>
</feature>
<keyword evidence="3" id="KW-1185">Reference proteome</keyword>
<dbReference type="STRING" id="1314674.A0A0D7AVN1"/>
<dbReference type="InterPro" id="IPR000210">
    <property type="entry name" value="BTB/POZ_dom"/>
</dbReference>
<evidence type="ECO:0000259" key="1">
    <source>
        <dbReference type="PROSITE" id="PS50097"/>
    </source>
</evidence>
<evidence type="ECO:0000313" key="3">
    <source>
        <dbReference type="Proteomes" id="UP000054007"/>
    </source>
</evidence>
<dbReference type="Pfam" id="PF00651">
    <property type="entry name" value="BTB"/>
    <property type="match status" value="1"/>
</dbReference>
<gene>
    <name evidence="2" type="ORF">CYLTODRAFT_494640</name>
</gene>
<dbReference type="InterPro" id="IPR011333">
    <property type="entry name" value="SKP1/BTB/POZ_sf"/>
</dbReference>
<organism evidence="2 3">
    <name type="scientific">Cylindrobasidium torrendii FP15055 ss-10</name>
    <dbReference type="NCBI Taxonomy" id="1314674"/>
    <lineage>
        <taxon>Eukaryota</taxon>
        <taxon>Fungi</taxon>
        <taxon>Dikarya</taxon>
        <taxon>Basidiomycota</taxon>
        <taxon>Agaricomycotina</taxon>
        <taxon>Agaricomycetes</taxon>
        <taxon>Agaricomycetidae</taxon>
        <taxon>Agaricales</taxon>
        <taxon>Marasmiineae</taxon>
        <taxon>Physalacriaceae</taxon>
        <taxon>Cylindrobasidium</taxon>
    </lineage>
</organism>
<dbReference type="CDD" id="cd18186">
    <property type="entry name" value="BTB_POZ_ZBTB_KLHL-like"/>
    <property type="match status" value="1"/>
</dbReference>
<evidence type="ECO:0000313" key="2">
    <source>
        <dbReference type="EMBL" id="KIY62443.1"/>
    </source>
</evidence>
<reference evidence="2 3" key="1">
    <citation type="journal article" date="2015" name="Fungal Genet. Biol.">
        <title>Evolution of novel wood decay mechanisms in Agaricales revealed by the genome sequences of Fistulina hepatica and Cylindrobasidium torrendii.</title>
        <authorList>
            <person name="Floudas D."/>
            <person name="Held B.W."/>
            <person name="Riley R."/>
            <person name="Nagy L.G."/>
            <person name="Koehler G."/>
            <person name="Ransdell A.S."/>
            <person name="Younus H."/>
            <person name="Chow J."/>
            <person name="Chiniquy J."/>
            <person name="Lipzen A."/>
            <person name="Tritt A."/>
            <person name="Sun H."/>
            <person name="Haridas S."/>
            <person name="LaButti K."/>
            <person name="Ohm R.A."/>
            <person name="Kues U."/>
            <person name="Blanchette R.A."/>
            <person name="Grigoriev I.V."/>
            <person name="Minto R.E."/>
            <person name="Hibbett D.S."/>
        </authorList>
    </citation>
    <scope>NUCLEOTIDE SEQUENCE [LARGE SCALE GENOMIC DNA]</scope>
    <source>
        <strain evidence="2 3">FP15055 ss-10</strain>
    </source>
</reference>
<dbReference type="OrthoDB" id="3218112at2759"/>
<dbReference type="SUPFAM" id="SSF54695">
    <property type="entry name" value="POZ domain"/>
    <property type="match status" value="1"/>
</dbReference>
<dbReference type="EMBL" id="KN880784">
    <property type="protein sequence ID" value="KIY62443.1"/>
    <property type="molecule type" value="Genomic_DNA"/>
</dbReference>
<dbReference type="Gene3D" id="3.30.710.10">
    <property type="entry name" value="Potassium Channel Kv1.1, Chain A"/>
    <property type="match status" value="1"/>
</dbReference>
<dbReference type="PROSITE" id="PS50097">
    <property type="entry name" value="BTB"/>
    <property type="match status" value="1"/>
</dbReference>